<dbReference type="InterPro" id="IPR009057">
    <property type="entry name" value="Homeodomain-like_sf"/>
</dbReference>
<feature type="domain" description="HTH tetR-type" evidence="5">
    <location>
        <begin position="20"/>
        <end position="80"/>
    </location>
</feature>
<evidence type="ECO:0000256" key="2">
    <source>
        <dbReference type="ARBA" id="ARBA00023125"/>
    </source>
</evidence>
<evidence type="ECO:0000313" key="7">
    <source>
        <dbReference type="Proteomes" id="UP000215506"/>
    </source>
</evidence>
<dbReference type="Gene3D" id="1.10.357.10">
    <property type="entry name" value="Tetracycline Repressor, domain 2"/>
    <property type="match status" value="1"/>
</dbReference>
<dbReference type="PANTHER" id="PTHR30055:SF234">
    <property type="entry name" value="HTH-TYPE TRANSCRIPTIONAL REGULATOR BETI"/>
    <property type="match status" value="1"/>
</dbReference>
<dbReference type="Pfam" id="PF00440">
    <property type="entry name" value="TetR_N"/>
    <property type="match status" value="1"/>
</dbReference>
<sequence>MLDGMTSPWSVRAARERSETDRHRALLDAAAEVFIERGYAATTVAAITARAGVSRATMYVYFASKDEIFHALATRVRDEFLAAQEPDLTDSDPREMLRATIESFAEAVLHAGPLLRLIEERGTVDPRIGELAAEISERPIRRFTRYLDREHRAGTITPAAPVRVVAETVGYALTRGILDRRADPPPARARYLEQMRRIAETLLGLRPAAENSA</sequence>
<keyword evidence="3" id="KW-0804">Transcription</keyword>
<dbReference type="GO" id="GO:0045892">
    <property type="term" value="P:negative regulation of DNA-templated transcription"/>
    <property type="evidence" value="ECO:0007669"/>
    <property type="project" value="UniProtKB-ARBA"/>
</dbReference>
<proteinExistence type="predicted"/>
<evidence type="ECO:0000256" key="1">
    <source>
        <dbReference type="ARBA" id="ARBA00023015"/>
    </source>
</evidence>
<protein>
    <submittedName>
        <fullName evidence="6">HTH-type transcriptional repressor ComR</fullName>
    </submittedName>
</protein>
<accession>A0A231H0V7</accession>
<comment type="caution">
    <text evidence="6">The sequence shown here is derived from an EMBL/GenBank/DDBJ whole genome shotgun (WGS) entry which is preliminary data.</text>
</comment>
<keyword evidence="7" id="KW-1185">Reference proteome</keyword>
<dbReference type="PANTHER" id="PTHR30055">
    <property type="entry name" value="HTH-TYPE TRANSCRIPTIONAL REGULATOR RUTR"/>
    <property type="match status" value="1"/>
</dbReference>
<evidence type="ECO:0000313" key="6">
    <source>
        <dbReference type="EMBL" id="OXR42473.1"/>
    </source>
</evidence>
<dbReference type="PRINTS" id="PR00455">
    <property type="entry name" value="HTHTETR"/>
</dbReference>
<dbReference type="Proteomes" id="UP000215506">
    <property type="component" value="Unassembled WGS sequence"/>
</dbReference>
<evidence type="ECO:0000259" key="5">
    <source>
        <dbReference type="PROSITE" id="PS50977"/>
    </source>
</evidence>
<dbReference type="FunFam" id="1.10.10.60:FF:000141">
    <property type="entry name" value="TetR family transcriptional regulator"/>
    <property type="match status" value="1"/>
</dbReference>
<dbReference type="InterPro" id="IPR050109">
    <property type="entry name" value="HTH-type_TetR-like_transc_reg"/>
</dbReference>
<dbReference type="EMBL" id="NGAF01000013">
    <property type="protein sequence ID" value="OXR42473.1"/>
    <property type="molecule type" value="Genomic_DNA"/>
</dbReference>
<dbReference type="SUPFAM" id="SSF48498">
    <property type="entry name" value="Tetracyclin repressor-like, C-terminal domain"/>
    <property type="match status" value="1"/>
</dbReference>
<dbReference type="Gene3D" id="1.10.10.60">
    <property type="entry name" value="Homeodomain-like"/>
    <property type="match status" value="1"/>
</dbReference>
<dbReference type="InterPro" id="IPR001647">
    <property type="entry name" value="HTH_TetR"/>
</dbReference>
<feature type="DNA-binding region" description="H-T-H motif" evidence="4">
    <location>
        <begin position="43"/>
        <end position="62"/>
    </location>
</feature>
<dbReference type="GO" id="GO:0003700">
    <property type="term" value="F:DNA-binding transcription factor activity"/>
    <property type="evidence" value="ECO:0007669"/>
    <property type="project" value="TreeGrafter"/>
</dbReference>
<reference evidence="6 7" key="1">
    <citation type="submission" date="2017-07" db="EMBL/GenBank/DDBJ databases">
        <title>First draft Genome Sequence of Nocardia cerradoensis isolated from human infection.</title>
        <authorList>
            <person name="Carrasco G."/>
        </authorList>
    </citation>
    <scope>NUCLEOTIDE SEQUENCE [LARGE SCALE GENOMIC DNA]</scope>
    <source>
        <strain evidence="6 7">CNM20130759</strain>
    </source>
</reference>
<dbReference type="PROSITE" id="PS01081">
    <property type="entry name" value="HTH_TETR_1"/>
    <property type="match status" value="1"/>
</dbReference>
<dbReference type="GO" id="GO:0000976">
    <property type="term" value="F:transcription cis-regulatory region binding"/>
    <property type="evidence" value="ECO:0007669"/>
    <property type="project" value="TreeGrafter"/>
</dbReference>
<dbReference type="PROSITE" id="PS50977">
    <property type="entry name" value="HTH_TETR_2"/>
    <property type="match status" value="1"/>
</dbReference>
<dbReference type="AlphaFoldDB" id="A0A231H0V7"/>
<name>A0A231H0V7_9NOCA</name>
<dbReference type="InterPro" id="IPR036271">
    <property type="entry name" value="Tet_transcr_reg_TetR-rel_C_sf"/>
</dbReference>
<organism evidence="6 7">
    <name type="scientific">Nocardia cerradoensis</name>
    <dbReference type="NCBI Taxonomy" id="85688"/>
    <lineage>
        <taxon>Bacteria</taxon>
        <taxon>Bacillati</taxon>
        <taxon>Actinomycetota</taxon>
        <taxon>Actinomycetes</taxon>
        <taxon>Mycobacteriales</taxon>
        <taxon>Nocardiaceae</taxon>
        <taxon>Nocardia</taxon>
    </lineage>
</organism>
<evidence type="ECO:0000256" key="3">
    <source>
        <dbReference type="ARBA" id="ARBA00023163"/>
    </source>
</evidence>
<dbReference type="SUPFAM" id="SSF46689">
    <property type="entry name" value="Homeodomain-like"/>
    <property type="match status" value="1"/>
</dbReference>
<gene>
    <name evidence="6" type="primary">comR_5</name>
    <name evidence="6" type="ORF">B7C42_05249</name>
</gene>
<dbReference type="InterPro" id="IPR023772">
    <property type="entry name" value="DNA-bd_HTH_TetR-type_CS"/>
</dbReference>
<evidence type="ECO:0000256" key="4">
    <source>
        <dbReference type="PROSITE-ProRule" id="PRU00335"/>
    </source>
</evidence>
<keyword evidence="2 4" id="KW-0238">DNA-binding</keyword>
<keyword evidence="1" id="KW-0805">Transcription regulation</keyword>